<dbReference type="Gene3D" id="3.90.1590.10">
    <property type="entry name" value="glutathione-dependent formaldehyde- activating enzyme (gfa)"/>
    <property type="match status" value="1"/>
</dbReference>
<accession>A0A2D3UZQ6</accession>
<sequence length="135" mass="14504">MPKGSCVCGDWTYEYEGEPAGVAVCYCKPCQKTAGANGSYNFLVPADKFKKLSGKDFLYSREGDSGKPVNYQNCGRCGTIMVADIEAMPGIKLVKAGTVDDADAITKGAPVVELYTRSRPGWCSPWKGADQKETS</sequence>
<feature type="domain" description="CENP-V/GFA" evidence="5">
    <location>
        <begin position="2"/>
        <end position="127"/>
    </location>
</feature>
<evidence type="ECO:0000256" key="1">
    <source>
        <dbReference type="ARBA" id="ARBA00005495"/>
    </source>
</evidence>
<dbReference type="Proteomes" id="UP000225277">
    <property type="component" value="Unassembled WGS sequence"/>
</dbReference>
<dbReference type="SUPFAM" id="SSF51316">
    <property type="entry name" value="Mss4-like"/>
    <property type="match status" value="1"/>
</dbReference>
<dbReference type="Pfam" id="PF04828">
    <property type="entry name" value="GFA"/>
    <property type="match status" value="1"/>
</dbReference>
<dbReference type="STRING" id="112498.A0A2D3UZQ6"/>
<dbReference type="InterPro" id="IPR006913">
    <property type="entry name" value="CENP-V/GFA"/>
</dbReference>
<evidence type="ECO:0000259" key="5">
    <source>
        <dbReference type="PROSITE" id="PS51891"/>
    </source>
</evidence>
<evidence type="ECO:0000313" key="6">
    <source>
        <dbReference type="EMBL" id="CZT19935.1"/>
    </source>
</evidence>
<organism evidence="6 7">
    <name type="scientific">Ramularia collo-cygni</name>
    <dbReference type="NCBI Taxonomy" id="112498"/>
    <lineage>
        <taxon>Eukaryota</taxon>
        <taxon>Fungi</taxon>
        <taxon>Dikarya</taxon>
        <taxon>Ascomycota</taxon>
        <taxon>Pezizomycotina</taxon>
        <taxon>Dothideomycetes</taxon>
        <taxon>Dothideomycetidae</taxon>
        <taxon>Mycosphaerellales</taxon>
        <taxon>Mycosphaerellaceae</taxon>
        <taxon>Ramularia</taxon>
    </lineage>
</organism>
<dbReference type="OrthoDB" id="428768at2759"/>
<dbReference type="AlphaFoldDB" id="A0A2D3UZQ6"/>
<name>A0A2D3UZQ6_9PEZI</name>
<keyword evidence="3" id="KW-0862">Zinc</keyword>
<keyword evidence="4" id="KW-0456">Lyase</keyword>
<dbReference type="EMBL" id="FJUY01000008">
    <property type="protein sequence ID" value="CZT19935.1"/>
    <property type="molecule type" value="Genomic_DNA"/>
</dbReference>
<evidence type="ECO:0000313" key="7">
    <source>
        <dbReference type="Proteomes" id="UP000225277"/>
    </source>
</evidence>
<dbReference type="GeneID" id="35600942"/>
<protein>
    <submittedName>
        <fullName evidence="6">Related to DUF636 domain protein</fullName>
    </submittedName>
</protein>
<dbReference type="RefSeq" id="XP_023626825.1">
    <property type="nucleotide sequence ID" value="XM_023771057.1"/>
</dbReference>
<dbReference type="PROSITE" id="PS51891">
    <property type="entry name" value="CENP_V_GFA"/>
    <property type="match status" value="1"/>
</dbReference>
<dbReference type="InterPro" id="IPR011057">
    <property type="entry name" value="Mss4-like_sf"/>
</dbReference>
<dbReference type="GO" id="GO:0016846">
    <property type="term" value="F:carbon-sulfur lyase activity"/>
    <property type="evidence" value="ECO:0007669"/>
    <property type="project" value="InterPro"/>
</dbReference>
<keyword evidence="2" id="KW-0479">Metal-binding</keyword>
<proteinExistence type="inferred from homology"/>
<evidence type="ECO:0000256" key="3">
    <source>
        <dbReference type="ARBA" id="ARBA00022833"/>
    </source>
</evidence>
<gene>
    <name evidence="6" type="ORF">RCC_05792</name>
</gene>
<comment type="similarity">
    <text evidence="1">Belongs to the Gfa family.</text>
</comment>
<dbReference type="PANTHER" id="PTHR33337:SF30">
    <property type="entry name" value="DUF636 DOMAIN PROTEIN (AFU_ORTHOLOGUE AFUA_1G03180)"/>
    <property type="match status" value="1"/>
</dbReference>
<dbReference type="GO" id="GO:0046872">
    <property type="term" value="F:metal ion binding"/>
    <property type="evidence" value="ECO:0007669"/>
    <property type="project" value="UniProtKB-KW"/>
</dbReference>
<keyword evidence="7" id="KW-1185">Reference proteome</keyword>
<evidence type="ECO:0000256" key="2">
    <source>
        <dbReference type="ARBA" id="ARBA00022723"/>
    </source>
</evidence>
<evidence type="ECO:0000256" key="4">
    <source>
        <dbReference type="ARBA" id="ARBA00023239"/>
    </source>
</evidence>
<dbReference type="PANTHER" id="PTHR33337">
    <property type="entry name" value="GFA DOMAIN-CONTAINING PROTEIN"/>
    <property type="match status" value="1"/>
</dbReference>
<reference evidence="6 7" key="1">
    <citation type="submission" date="2016-03" db="EMBL/GenBank/DDBJ databases">
        <authorList>
            <person name="Ploux O."/>
        </authorList>
    </citation>
    <scope>NUCLEOTIDE SEQUENCE [LARGE SCALE GENOMIC DNA]</scope>
    <source>
        <strain evidence="6 7">URUG2</strain>
    </source>
</reference>